<feature type="region of interest" description="Disordered" evidence="1">
    <location>
        <begin position="37"/>
        <end position="62"/>
    </location>
</feature>
<evidence type="ECO:0000256" key="1">
    <source>
        <dbReference type="SAM" id="MobiDB-lite"/>
    </source>
</evidence>
<organism evidence="2 3">
    <name type="scientific">Dictyostelium purpureum</name>
    <name type="common">Slime mold</name>
    <dbReference type="NCBI Taxonomy" id="5786"/>
    <lineage>
        <taxon>Eukaryota</taxon>
        <taxon>Amoebozoa</taxon>
        <taxon>Evosea</taxon>
        <taxon>Eumycetozoa</taxon>
        <taxon>Dictyostelia</taxon>
        <taxon>Dictyosteliales</taxon>
        <taxon>Dictyosteliaceae</taxon>
        <taxon>Dictyostelium</taxon>
    </lineage>
</organism>
<protein>
    <submittedName>
        <fullName evidence="2">Expressed protein</fullName>
    </submittedName>
</protein>
<dbReference type="GeneID" id="10499500"/>
<feature type="compositionally biased region" description="Basic residues" evidence="1">
    <location>
        <begin position="46"/>
        <end position="62"/>
    </location>
</feature>
<keyword evidence="3" id="KW-1185">Reference proteome</keyword>
<evidence type="ECO:0000313" key="3">
    <source>
        <dbReference type="Proteomes" id="UP000001064"/>
    </source>
</evidence>
<accession>F0ZEM2</accession>
<name>F0ZEM2_DICPU</name>
<dbReference type="RefSeq" id="XP_003285856.1">
    <property type="nucleotide sequence ID" value="XM_003285808.1"/>
</dbReference>
<sequence length="62" mass="6759">MIFNSIISLSSAGSSMKSNMASGSVCEIFGDNGVSAWGKQEPSHWGKSKHHHSDPHKKHWGH</sequence>
<dbReference type="EMBL" id="GL870995">
    <property type="protein sequence ID" value="EGC37595.1"/>
    <property type="molecule type" value="Genomic_DNA"/>
</dbReference>
<dbReference type="AlphaFoldDB" id="F0ZEM2"/>
<proteinExistence type="predicted"/>
<dbReference type="InParanoid" id="F0ZEM2"/>
<dbReference type="VEuPathDB" id="AmoebaDB:DICPUDRAFT_91591"/>
<reference evidence="3" key="1">
    <citation type="journal article" date="2011" name="Genome Biol.">
        <title>Comparative genomics of the social amoebae Dictyostelium discoideum and Dictyostelium purpureum.</title>
        <authorList>
            <consortium name="US DOE Joint Genome Institute (JGI-PGF)"/>
            <person name="Sucgang R."/>
            <person name="Kuo A."/>
            <person name="Tian X."/>
            <person name="Salerno W."/>
            <person name="Parikh A."/>
            <person name="Feasley C.L."/>
            <person name="Dalin E."/>
            <person name="Tu H."/>
            <person name="Huang E."/>
            <person name="Barry K."/>
            <person name="Lindquist E."/>
            <person name="Shapiro H."/>
            <person name="Bruce D."/>
            <person name="Schmutz J."/>
            <person name="Salamov A."/>
            <person name="Fey P."/>
            <person name="Gaudet P."/>
            <person name="Anjard C."/>
            <person name="Babu M.M."/>
            <person name="Basu S."/>
            <person name="Bushmanova Y."/>
            <person name="van der Wel H."/>
            <person name="Katoh-Kurasawa M."/>
            <person name="Dinh C."/>
            <person name="Coutinho P.M."/>
            <person name="Saito T."/>
            <person name="Elias M."/>
            <person name="Schaap P."/>
            <person name="Kay R.R."/>
            <person name="Henrissat B."/>
            <person name="Eichinger L."/>
            <person name="Rivero F."/>
            <person name="Putnam N.H."/>
            <person name="West C.M."/>
            <person name="Loomis W.F."/>
            <person name="Chisholm R.L."/>
            <person name="Shaulsky G."/>
            <person name="Strassmann J.E."/>
            <person name="Queller D.C."/>
            <person name="Kuspa A."/>
            <person name="Grigoriev I.V."/>
        </authorList>
    </citation>
    <scope>NUCLEOTIDE SEQUENCE [LARGE SCALE GENOMIC DNA]</scope>
    <source>
        <strain evidence="3">QSDP1</strain>
    </source>
</reference>
<gene>
    <name evidence="2" type="ORF">DICPUDRAFT_91591</name>
</gene>
<dbReference type="Proteomes" id="UP000001064">
    <property type="component" value="Unassembled WGS sequence"/>
</dbReference>
<dbReference type="KEGG" id="dpp:DICPUDRAFT_91591"/>
<evidence type="ECO:0000313" key="2">
    <source>
        <dbReference type="EMBL" id="EGC37595.1"/>
    </source>
</evidence>